<protein>
    <submittedName>
        <fullName evidence="1">Chorismate-binding protein</fullName>
    </submittedName>
</protein>
<evidence type="ECO:0000313" key="1">
    <source>
        <dbReference type="EMBL" id="HJE39659.1"/>
    </source>
</evidence>
<dbReference type="EMBL" id="DYXT01000040">
    <property type="protein sequence ID" value="HJE39659.1"/>
    <property type="molecule type" value="Genomic_DNA"/>
</dbReference>
<comment type="caution">
    <text evidence="1">The sequence shown here is derived from an EMBL/GenBank/DDBJ whole genome shotgun (WGS) entry which is preliminary data.</text>
</comment>
<dbReference type="SUPFAM" id="SSF56322">
    <property type="entry name" value="ADC synthase"/>
    <property type="match status" value="1"/>
</dbReference>
<name>A0A4Q0U7Y3_9BACT</name>
<dbReference type="InterPro" id="IPR005801">
    <property type="entry name" value="ADC_synthase"/>
</dbReference>
<accession>A0A4Q0U7Y3</accession>
<dbReference type="PANTHER" id="PTHR42839:SF2">
    <property type="entry name" value="ISOCHORISMATE SYNTHASE ENTC"/>
    <property type="match status" value="1"/>
</dbReference>
<organism evidence="1 2">
    <name type="scientific">Candidatus Amulumruptor caecigallinarius</name>
    <dbReference type="NCBI Taxonomy" id="2109911"/>
    <lineage>
        <taxon>Bacteria</taxon>
        <taxon>Pseudomonadati</taxon>
        <taxon>Bacteroidota</taxon>
        <taxon>Bacteroidia</taxon>
        <taxon>Bacteroidales</taxon>
        <taxon>Muribaculaceae</taxon>
        <taxon>Candidatus Amulumruptor</taxon>
    </lineage>
</organism>
<sequence>MKTSSISAVTRQAVDKCLRQNIPFALYAMPGSEQYTFLASSPTDEEFLNDHQSASGAFEISFFAHSNPYPIIILPSYNAADVLALPDSLKYPGADTYPAIQSTSAITYMAQVHELAKVARTLHGKVVLSRIISGSTHDKTPLEVAMTYFEGQCDTLRYMFFTQETGLWIGATPELLVSFRPQPASDDRGTISTMALAGTRPHSSDDNEDAWDDKNVAEQQFVIRHISSCLHDAGLDAAETQDYTLKLKNVEHICSMFTADGTLSQALKLREALDPTPAVGGYPTDAAIDLINFFETHERFCYAGTINIRDTDGIGFSTFVNLRSMLIAPENDGDYRSSSRYNIYVGGGITASSNPESEWSETAGKASLMLDALTCENEAANTPAITLYDQISIEAQEPSYSQSGTL</sequence>
<evidence type="ECO:0000313" key="2">
    <source>
        <dbReference type="Proteomes" id="UP000711407"/>
    </source>
</evidence>
<dbReference type="Pfam" id="PF00425">
    <property type="entry name" value="Chorismate_bind"/>
    <property type="match status" value="1"/>
</dbReference>
<gene>
    <name evidence="1" type="ORF">K8V47_07900</name>
</gene>
<dbReference type="InterPro" id="IPR015890">
    <property type="entry name" value="Chorismate_C"/>
</dbReference>
<dbReference type="PANTHER" id="PTHR42839">
    <property type="entry name" value="ISOCHORISMATE SYNTHASE ENTC"/>
    <property type="match status" value="1"/>
</dbReference>
<dbReference type="Proteomes" id="UP000711407">
    <property type="component" value="Unassembled WGS sequence"/>
</dbReference>
<reference evidence="1" key="2">
    <citation type="submission" date="2021-09" db="EMBL/GenBank/DDBJ databases">
        <authorList>
            <person name="Gilroy R."/>
        </authorList>
    </citation>
    <scope>NUCLEOTIDE SEQUENCE</scope>
    <source>
        <strain evidence="1">4100</strain>
    </source>
</reference>
<reference evidence="1" key="1">
    <citation type="journal article" date="2021" name="PeerJ">
        <title>Extensive microbial diversity within the chicken gut microbiome revealed by metagenomics and culture.</title>
        <authorList>
            <person name="Gilroy R."/>
            <person name="Ravi A."/>
            <person name="Getino M."/>
            <person name="Pursley I."/>
            <person name="Horton D.L."/>
            <person name="Alikhan N.F."/>
            <person name="Baker D."/>
            <person name="Gharbi K."/>
            <person name="Hall N."/>
            <person name="Watson M."/>
            <person name="Adriaenssens E.M."/>
            <person name="Foster-Nyarko E."/>
            <person name="Jarju S."/>
            <person name="Secka A."/>
            <person name="Antonio M."/>
            <person name="Oren A."/>
            <person name="Chaudhuri R.R."/>
            <person name="La Ragione R."/>
            <person name="Hildebrand F."/>
            <person name="Pallen M.J."/>
        </authorList>
    </citation>
    <scope>NUCLEOTIDE SEQUENCE</scope>
    <source>
        <strain evidence="1">4100</strain>
    </source>
</reference>
<dbReference type="Gene3D" id="3.60.120.10">
    <property type="entry name" value="Anthranilate synthase"/>
    <property type="match status" value="1"/>
</dbReference>
<dbReference type="AlphaFoldDB" id="A0A4Q0U7Y3"/>
<proteinExistence type="predicted"/>